<keyword evidence="1" id="KW-0812">Transmembrane</keyword>
<keyword evidence="1" id="KW-0472">Membrane</keyword>
<feature type="transmembrane region" description="Helical" evidence="1">
    <location>
        <begin position="46"/>
        <end position="67"/>
    </location>
</feature>
<evidence type="ECO:0000313" key="2">
    <source>
        <dbReference type="EMBL" id="SLN68357.1"/>
    </source>
</evidence>
<dbReference type="RefSeq" id="WP_085838017.1">
    <property type="nucleotide sequence ID" value="NZ_FWFS01000014.1"/>
</dbReference>
<proteinExistence type="predicted"/>
<keyword evidence="1" id="KW-1133">Transmembrane helix</keyword>
<dbReference type="AlphaFoldDB" id="A0A1Y5TNU7"/>
<dbReference type="Proteomes" id="UP000193862">
    <property type="component" value="Unassembled WGS sequence"/>
</dbReference>
<protein>
    <submittedName>
        <fullName evidence="2">Uncharacterized protein</fullName>
    </submittedName>
</protein>
<sequence>MSRETEELMADLEGLRIEVARLNNHRFIKIHNSTLRLVWFQLLRGLAFGFGSVAGATVVVSIAGYFLSHIDFVPILGDWASALAEEIMSNTQRVETGQ</sequence>
<dbReference type="EMBL" id="FWFS01000014">
    <property type="protein sequence ID" value="SLN68357.1"/>
    <property type="molecule type" value="Genomic_DNA"/>
</dbReference>
<evidence type="ECO:0000313" key="3">
    <source>
        <dbReference type="Proteomes" id="UP000193862"/>
    </source>
</evidence>
<dbReference type="OrthoDB" id="7859841at2"/>
<evidence type="ECO:0000256" key="1">
    <source>
        <dbReference type="SAM" id="Phobius"/>
    </source>
</evidence>
<accession>A0A1Y5TNU7</accession>
<name>A0A1Y5TNU7_9RHOB</name>
<gene>
    <name evidence="2" type="ORF">AQS8620_03219</name>
</gene>
<reference evidence="2 3" key="1">
    <citation type="submission" date="2017-03" db="EMBL/GenBank/DDBJ databases">
        <authorList>
            <person name="Afonso C.L."/>
            <person name="Miller P.J."/>
            <person name="Scott M.A."/>
            <person name="Spackman E."/>
            <person name="Goraichik I."/>
            <person name="Dimitrov K.M."/>
            <person name="Suarez D.L."/>
            <person name="Swayne D.E."/>
        </authorList>
    </citation>
    <scope>NUCLEOTIDE SEQUENCE [LARGE SCALE GENOMIC DNA]</scope>
    <source>
        <strain evidence="2 3">CECT 8620</strain>
    </source>
</reference>
<organism evidence="2 3">
    <name type="scientific">Aquimixticola soesokkakensis</name>
    <dbReference type="NCBI Taxonomy" id="1519096"/>
    <lineage>
        <taxon>Bacteria</taxon>
        <taxon>Pseudomonadati</taxon>
        <taxon>Pseudomonadota</taxon>
        <taxon>Alphaproteobacteria</taxon>
        <taxon>Rhodobacterales</taxon>
        <taxon>Paracoccaceae</taxon>
        <taxon>Aquimixticola</taxon>
    </lineage>
</organism>
<dbReference type="InterPro" id="IPR043723">
    <property type="entry name" value="DUF5665"/>
</dbReference>
<keyword evidence="3" id="KW-1185">Reference proteome</keyword>
<dbReference type="Pfam" id="PF18910">
    <property type="entry name" value="DUF5665"/>
    <property type="match status" value="1"/>
</dbReference>